<feature type="compositionally biased region" description="Polar residues" evidence="4">
    <location>
        <begin position="21"/>
        <end position="52"/>
    </location>
</feature>
<feature type="region of interest" description="Disordered" evidence="4">
    <location>
        <begin position="1"/>
        <end position="184"/>
    </location>
</feature>
<dbReference type="SUPFAM" id="SSF51045">
    <property type="entry name" value="WW domain"/>
    <property type="match status" value="1"/>
</dbReference>
<keyword evidence="2" id="KW-0156">Chromatin regulator</keyword>
<dbReference type="PROSITE" id="PS50020">
    <property type="entry name" value="WW_DOMAIN_2"/>
    <property type="match status" value="1"/>
</dbReference>
<evidence type="ECO:0000313" key="8">
    <source>
        <dbReference type="RefSeq" id="XP_025412168.1"/>
    </source>
</evidence>
<feature type="region of interest" description="Disordered" evidence="4">
    <location>
        <begin position="307"/>
        <end position="410"/>
    </location>
</feature>
<name>A0A2S2QYT5_9HEMI</name>
<feature type="compositionally biased region" description="Polar residues" evidence="4">
    <location>
        <begin position="307"/>
        <end position="346"/>
    </location>
</feature>
<dbReference type="AlphaFoldDB" id="A0A2S2QYT5"/>
<dbReference type="InterPro" id="IPR001202">
    <property type="entry name" value="WW_dom"/>
</dbReference>
<feature type="compositionally biased region" description="Basic and acidic residues" evidence="4">
    <location>
        <begin position="132"/>
        <end position="144"/>
    </location>
</feature>
<keyword evidence="7" id="KW-1185">Reference proteome</keyword>
<feature type="region of interest" description="Disordered" evidence="4">
    <location>
        <begin position="213"/>
        <end position="235"/>
    </location>
</feature>
<dbReference type="PANTHER" id="PTHR15911">
    <property type="entry name" value="WW DOMAIN-CONTAINING ADAPTER PROTEIN WITH COILED-COIL"/>
    <property type="match status" value="1"/>
</dbReference>
<dbReference type="RefSeq" id="XP_025412168.1">
    <property type="nucleotide sequence ID" value="XM_025556383.1"/>
</dbReference>
<dbReference type="GO" id="GO:0000993">
    <property type="term" value="F:RNA polymerase II complex binding"/>
    <property type="evidence" value="ECO:0007669"/>
    <property type="project" value="TreeGrafter"/>
</dbReference>
<dbReference type="RefSeq" id="XP_025412176.1">
    <property type="nucleotide sequence ID" value="XM_025556391.1"/>
</dbReference>
<reference evidence="6" key="1">
    <citation type="submission" date="2018-04" db="EMBL/GenBank/DDBJ databases">
        <title>Transcriptome assembly of Sipha flava.</title>
        <authorList>
            <person name="Scully E.D."/>
            <person name="Geib S.M."/>
            <person name="Palmer N.A."/>
            <person name="Koch K."/>
            <person name="Bradshaw J."/>
            <person name="Heng-Moss T."/>
            <person name="Sarath G."/>
        </authorList>
    </citation>
    <scope>NUCLEOTIDE SEQUENCE</scope>
</reference>
<evidence type="ECO:0000256" key="3">
    <source>
        <dbReference type="ARBA" id="ARBA00023242"/>
    </source>
</evidence>
<dbReference type="CDD" id="cd00201">
    <property type="entry name" value="WW"/>
    <property type="match status" value="1"/>
</dbReference>
<sequence>MVMHARKLQRISDGYYDKNPSHQYQNSKYLVSKNSSSDQKYGSVRGNGTSYASPGRGSPSRDRSYSSKSSYHSQKSHRDKERDSRDYKSRNSDKYSDYSRSPKDRRSRDEYRTNHDRISPEKMVVHSVKWSNSRDSRDSRESGQRKVVHSSCQSSSSSSNNRESRSGGSSSVTKVGDWSEHTSSSGKKYYYNCKTEVSQWDQPREWLEAYPASQPSRTQYHHDKHSNNSMMRSSSMSNHVNKVPQQSSQQQANCTSRQTHHQKDAYWNQMRSNNLPINVSQSHHVSECNIDRLEQDVPTIINSCDSSQTQDMELCSGDSTPTSVKSFQLSNVPTQRHNSSTPQSQAKGVEASSEPCEKTNVDAGSTTPPLSNVTQNLVESSTTNNVIDRGPPTPTSTETNNTQEANKGSPVTNHVEQVAQANSVISYRQIGTATSPGLSRFVRDDLTTHVKSWPADILAKQAQKLNEEAHLLGSAHCSRVSAELKYSRSIVRLTEVQASLLEHKVLFLQRQIKTLEKLKSENSFMNEGDEGRTT</sequence>
<evidence type="ECO:0000313" key="7">
    <source>
        <dbReference type="Proteomes" id="UP000694846"/>
    </source>
</evidence>
<dbReference type="Proteomes" id="UP000694846">
    <property type="component" value="Unplaced"/>
</dbReference>
<proteinExistence type="predicted"/>
<keyword evidence="3" id="KW-0539">Nucleus</keyword>
<feature type="compositionally biased region" description="Polar residues" evidence="4">
    <location>
        <begin position="362"/>
        <end position="386"/>
    </location>
</feature>
<gene>
    <name evidence="6" type="primary">wac</name>
    <name evidence="8 9" type="synonym">LOC112684734</name>
    <name evidence="6" type="ORF">g.40603</name>
</gene>
<feature type="compositionally biased region" description="Low complexity" evidence="4">
    <location>
        <begin position="150"/>
        <end position="171"/>
    </location>
</feature>
<accession>A0A2S2QYT5</accession>
<feature type="compositionally biased region" description="Basic and acidic residues" evidence="4">
    <location>
        <begin position="76"/>
        <end position="124"/>
    </location>
</feature>
<dbReference type="GO" id="GO:0003682">
    <property type="term" value="F:chromatin binding"/>
    <property type="evidence" value="ECO:0007669"/>
    <property type="project" value="TreeGrafter"/>
</dbReference>
<evidence type="ECO:0000313" key="9">
    <source>
        <dbReference type="RefSeq" id="XP_025412176.1"/>
    </source>
</evidence>
<dbReference type="GO" id="GO:1904263">
    <property type="term" value="P:positive regulation of TORC1 signaling"/>
    <property type="evidence" value="ECO:0007669"/>
    <property type="project" value="TreeGrafter"/>
</dbReference>
<feature type="domain" description="WW" evidence="5">
    <location>
        <begin position="178"/>
        <end position="205"/>
    </location>
</feature>
<dbReference type="SMART" id="SM00456">
    <property type="entry name" value="WW"/>
    <property type="match status" value="1"/>
</dbReference>
<dbReference type="Gene3D" id="2.20.70.10">
    <property type="match status" value="1"/>
</dbReference>
<evidence type="ECO:0000256" key="2">
    <source>
        <dbReference type="ARBA" id="ARBA00022853"/>
    </source>
</evidence>
<dbReference type="GO" id="GO:0010506">
    <property type="term" value="P:regulation of autophagy"/>
    <property type="evidence" value="ECO:0007669"/>
    <property type="project" value="TreeGrafter"/>
</dbReference>
<protein>
    <submittedName>
        <fullName evidence="6 8">WW domain-containing adapter protein with coiled-coil</fullName>
    </submittedName>
</protein>
<evidence type="ECO:0000259" key="5">
    <source>
        <dbReference type="PROSITE" id="PS50020"/>
    </source>
</evidence>
<dbReference type="Pfam" id="PF00397">
    <property type="entry name" value="WW"/>
    <property type="match status" value="1"/>
</dbReference>
<dbReference type="InterPro" id="IPR036020">
    <property type="entry name" value="WW_dom_sf"/>
</dbReference>
<dbReference type="GO" id="GO:0005634">
    <property type="term" value="C:nucleus"/>
    <property type="evidence" value="ECO:0007669"/>
    <property type="project" value="UniProtKB-SubCell"/>
</dbReference>
<dbReference type="PANTHER" id="PTHR15911:SF6">
    <property type="entry name" value="WW DOMAIN-CONTAINING ADAPTER PROTEIN WITH COILED-COIL"/>
    <property type="match status" value="1"/>
</dbReference>
<dbReference type="GO" id="GO:0006325">
    <property type="term" value="P:chromatin organization"/>
    <property type="evidence" value="ECO:0007669"/>
    <property type="project" value="UniProtKB-KW"/>
</dbReference>
<comment type="subcellular location">
    <subcellularLocation>
        <location evidence="1">Nucleus</location>
    </subcellularLocation>
</comment>
<evidence type="ECO:0000256" key="4">
    <source>
        <dbReference type="SAM" id="MobiDB-lite"/>
    </source>
</evidence>
<dbReference type="InterPro" id="IPR038867">
    <property type="entry name" value="WAC"/>
</dbReference>
<organism evidence="6">
    <name type="scientific">Sipha flava</name>
    <name type="common">yellow sugarcane aphid</name>
    <dbReference type="NCBI Taxonomy" id="143950"/>
    <lineage>
        <taxon>Eukaryota</taxon>
        <taxon>Metazoa</taxon>
        <taxon>Ecdysozoa</taxon>
        <taxon>Arthropoda</taxon>
        <taxon>Hexapoda</taxon>
        <taxon>Insecta</taxon>
        <taxon>Pterygota</taxon>
        <taxon>Neoptera</taxon>
        <taxon>Paraneoptera</taxon>
        <taxon>Hemiptera</taxon>
        <taxon>Sternorrhyncha</taxon>
        <taxon>Aphidomorpha</taxon>
        <taxon>Aphidoidea</taxon>
        <taxon>Aphididae</taxon>
        <taxon>Sipha</taxon>
    </lineage>
</organism>
<reference evidence="8 9" key="2">
    <citation type="submission" date="2025-04" db="UniProtKB">
        <authorList>
            <consortium name="RefSeq"/>
        </authorList>
    </citation>
    <scope>IDENTIFICATION</scope>
    <source>
        <tissue evidence="8 9">Whole body</tissue>
    </source>
</reference>
<evidence type="ECO:0000313" key="6">
    <source>
        <dbReference type="EMBL" id="MBY82921.1"/>
    </source>
</evidence>
<dbReference type="PROSITE" id="PS01159">
    <property type="entry name" value="WW_DOMAIN_1"/>
    <property type="match status" value="1"/>
</dbReference>
<dbReference type="EMBL" id="GGMS01013718">
    <property type="protein sequence ID" value="MBY82921.1"/>
    <property type="molecule type" value="Transcribed_RNA"/>
</dbReference>
<dbReference type="OrthoDB" id="10072039at2759"/>
<evidence type="ECO:0000256" key="1">
    <source>
        <dbReference type="ARBA" id="ARBA00004123"/>
    </source>
</evidence>